<dbReference type="AlphaFoldDB" id="A0A813H226"/>
<feature type="compositionally biased region" description="Low complexity" evidence="2">
    <location>
        <begin position="563"/>
        <end position="575"/>
    </location>
</feature>
<evidence type="ECO:0000313" key="3">
    <source>
        <dbReference type="EMBL" id="CAE8631815.1"/>
    </source>
</evidence>
<proteinExistence type="predicted"/>
<gene>
    <name evidence="3" type="ORF">PGLA1383_LOCUS47817</name>
</gene>
<dbReference type="Proteomes" id="UP000654075">
    <property type="component" value="Unassembled WGS sequence"/>
</dbReference>
<dbReference type="EMBL" id="CAJNNV010030211">
    <property type="protein sequence ID" value="CAE8631815.1"/>
    <property type="molecule type" value="Genomic_DNA"/>
</dbReference>
<feature type="region of interest" description="Disordered" evidence="2">
    <location>
        <begin position="466"/>
        <end position="600"/>
    </location>
</feature>
<feature type="region of interest" description="Disordered" evidence="2">
    <location>
        <begin position="1"/>
        <end position="111"/>
    </location>
</feature>
<organism evidence="3 4">
    <name type="scientific">Polarella glacialis</name>
    <name type="common">Dinoflagellate</name>
    <dbReference type="NCBI Taxonomy" id="89957"/>
    <lineage>
        <taxon>Eukaryota</taxon>
        <taxon>Sar</taxon>
        <taxon>Alveolata</taxon>
        <taxon>Dinophyceae</taxon>
        <taxon>Suessiales</taxon>
        <taxon>Suessiaceae</taxon>
        <taxon>Polarella</taxon>
    </lineage>
</organism>
<evidence type="ECO:0000256" key="2">
    <source>
        <dbReference type="SAM" id="MobiDB-lite"/>
    </source>
</evidence>
<accession>A0A813H226</accession>
<feature type="compositionally biased region" description="Low complexity" evidence="2">
    <location>
        <begin position="50"/>
        <end position="59"/>
    </location>
</feature>
<feature type="coiled-coil region" evidence="1">
    <location>
        <begin position="186"/>
        <end position="231"/>
    </location>
</feature>
<feature type="region of interest" description="Disordered" evidence="2">
    <location>
        <begin position="297"/>
        <end position="319"/>
    </location>
</feature>
<keyword evidence="1" id="KW-0175">Coiled coil</keyword>
<feature type="compositionally biased region" description="Low complexity" evidence="2">
    <location>
        <begin position="490"/>
        <end position="501"/>
    </location>
</feature>
<reference evidence="3" key="1">
    <citation type="submission" date="2021-02" db="EMBL/GenBank/DDBJ databases">
        <authorList>
            <person name="Dougan E. K."/>
            <person name="Rhodes N."/>
            <person name="Thang M."/>
            <person name="Chan C."/>
        </authorList>
    </citation>
    <scope>NUCLEOTIDE SEQUENCE</scope>
</reference>
<sequence>GESGSAASRRQSVGQASRATPRVALPTSARGAAVSQVEKRRPWRGPGPAPLAESEAASARNASGDGSATAPIRRAAPLSSRKATAAPVGLGARGSSAPKARLGSARGSEPDEATLRVQIARMRQALDGKHVSIEQALAEVSLHRSQMEESKARHEAEMPGFQRTVRELAAENRQLQAAACGRWDWARRLQAAVRSQEQHLEAQSEELLESQQRLERENTRLRKAASALRARLLGWEQTRRKLSTAPRDERPRSQDGRRYRSVSPMPSQRTDGFAAWPEGTFGLTAEERRQPIYQVSAIPKSTGSSSSPSSWDTPATSTPASACGVPAVASVDQAFSPPQRAVGRASWSRIAEYAGASPLPRAAGSGAPGRTGRPQGLPALTLPLRGQTPPESPPSTPSSPAMAAAWAAAMGRIDGGSAAGSAISVEHFGSELRAAEQRTLEAQAVLARAQAELLALTAAMAAAATADRGQEYRTRTSSFETHEEGEESAEATSVSAATPVSGRSRQRCSSGTAAGLLTARSTSPDSLGARARGAIGQAANAPSQQAEAVEDDDMRADGGSSCGEASPGSAPEAAPWDSACSTAAAEPSPRAFVSERPSKCSSAIITHPWPAV</sequence>
<keyword evidence="4" id="KW-1185">Reference proteome</keyword>
<feature type="region of interest" description="Disordered" evidence="2">
    <location>
        <begin position="358"/>
        <end position="403"/>
    </location>
</feature>
<feature type="region of interest" description="Disordered" evidence="2">
    <location>
        <begin position="239"/>
        <end position="275"/>
    </location>
</feature>
<feature type="compositionally biased region" description="Polar residues" evidence="2">
    <location>
        <begin position="1"/>
        <end position="18"/>
    </location>
</feature>
<feature type="non-terminal residue" evidence="3">
    <location>
        <position position="612"/>
    </location>
</feature>
<evidence type="ECO:0000313" key="4">
    <source>
        <dbReference type="Proteomes" id="UP000654075"/>
    </source>
</evidence>
<feature type="compositionally biased region" description="Low complexity" evidence="2">
    <location>
        <begin position="528"/>
        <end position="541"/>
    </location>
</feature>
<comment type="caution">
    <text evidence="3">The sequence shown here is derived from an EMBL/GenBank/DDBJ whole genome shotgun (WGS) entry which is preliminary data.</text>
</comment>
<feature type="compositionally biased region" description="Basic and acidic residues" evidence="2">
    <location>
        <begin position="246"/>
        <end position="258"/>
    </location>
</feature>
<name>A0A813H226_POLGL</name>
<evidence type="ECO:0000256" key="1">
    <source>
        <dbReference type="SAM" id="Coils"/>
    </source>
</evidence>
<protein>
    <submittedName>
        <fullName evidence="3">Uncharacterized protein</fullName>
    </submittedName>
</protein>